<evidence type="ECO:0000313" key="15">
    <source>
        <dbReference type="EMBL" id="KAF1084812.1"/>
    </source>
</evidence>
<dbReference type="InterPro" id="IPR008927">
    <property type="entry name" value="6-PGluconate_DH-like_C_sf"/>
</dbReference>
<keyword evidence="3 9" id="KW-0963">Cytoplasm</keyword>
<dbReference type="PIRSF" id="PIRSF000193">
    <property type="entry name" value="Pyrrol-5-carb_rd"/>
    <property type="match status" value="1"/>
</dbReference>
<feature type="binding site" evidence="11">
    <location>
        <begin position="73"/>
        <end position="76"/>
    </location>
    <ligand>
        <name>NADP(+)</name>
        <dbReference type="ChEBI" id="CHEBI:58349"/>
    </ligand>
</feature>
<keyword evidence="16" id="KW-1185">Reference proteome</keyword>
<feature type="domain" description="Pyrroline-5-carboxylate reductase catalytic N-terminal" evidence="13">
    <location>
        <begin position="7"/>
        <end position="102"/>
    </location>
</feature>
<dbReference type="HAMAP" id="MF_01925">
    <property type="entry name" value="P5C_reductase"/>
    <property type="match status" value="1"/>
</dbReference>
<comment type="catalytic activity">
    <reaction evidence="9">
        <text>L-proline + NAD(+) = (S)-1-pyrroline-5-carboxylate + NADH + 2 H(+)</text>
        <dbReference type="Rhea" id="RHEA:14105"/>
        <dbReference type="ChEBI" id="CHEBI:15378"/>
        <dbReference type="ChEBI" id="CHEBI:17388"/>
        <dbReference type="ChEBI" id="CHEBI:57540"/>
        <dbReference type="ChEBI" id="CHEBI:57945"/>
        <dbReference type="ChEBI" id="CHEBI:60039"/>
        <dbReference type="EC" id="1.5.1.2"/>
    </reaction>
</comment>
<keyword evidence="4 9" id="KW-0028">Amino-acid biosynthesis</keyword>
<comment type="function">
    <text evidence="8 9">Catalyzes the reduction of 1-pyrroline-5-carboxylate (PCA) to L-proline.</text>
</comment>
<accession>A0A9D2WNP1</accession>
<dbReference type="Proteomes" id="UP000798488">
    <property type="component" value="Unassembled WGS sequence"/>
</dbReference>
<dbReference type="Gene3D" id="3.40.50.720">
    <property type="entry name" value="NAD(P)-binding Rossmann-like Domain"/>
    <property type="match status" value="1"/>
</dbReference>
<evidence type="ECO:0000256" key="1">
    <source>
        <dbReference type="ARBA" id="ARBA00004496"/>
    </source>
</evidence>
<dbReference type="InterPro" id="IPR000304">
    <property type="entry name" value="Pyrroline-COOH_reductase"/>
</dbReference>
<keyword evidence="5 9" id="KW-0641">Proline biosynthesis</keyword>
<evidence type="ECO:0000256" key="8">
    <source>
        <dbReference type="ARBA" id="ARBA00058118"/>
    </source>
</evidence>
<dbReference type="PROSITE" id="PS00521">
    <property type="entry name" value="P5CR"/>
    <property type="match status" value="1"/>
</dbReference>
<dbReference type="AlphaFoldDB" id="A0A9D2WNP1"/>
<keyword evidence="7 9" id="KW-0560">Oxidoreductase</keyword>
<dbReference type="EMBL" id="LSRS01000004">
    <property type="protein sequence ID" value="KAF1084812.1"/>
    <property type="molecule type" value="Genomic_DNA"/>
</dbReference>
<evidence type="ECO:0000256" key="6">
    <source>
        <dbReference type="ARBA" id="ARBA00022857"/>
    </source>
</evidence>
<evidence type="ECO:0000256" key="11">
    <source>
        <dbReference type="PIRSR" id="PIRSR000193-1"/>
    </source>
</evidence>
<dbReference type="FunFam" id="1.10.3730.10:FF:000001">
    <property type="entry name" value="Pyrroline-5-carboxylate reductase"/>
    <property type="match status" value="1"/>
</dbReference>
<comment type="subcellular location">
    <subcellularLocation>
        <location evidence="1 9">Cytoplasm</location>
    </subcellularLocation>
</comment>
<evidence type="ECO:0000313" key="16">
    <source>
        <dbReference type="Proteomes" id="UP000798488"/>
    </source>
</evidence>
<dbReference type="NCBIfam" id="TIGR00112">
    <property type="entry name" value="proC"/>
    <property type="match status" value="1"/>
</dbReference>
<dbReference type="FunFam" id="3.40.50.720:FF:000190">
    <property type="entry name" value="Pyrroline-5-carboxylate reductase"/>
    <property type="match status" value="1"/>
</dbReference>
<sequence>MSLNGKKLGFIGGGAMAEALLTGITGAGLLPAQQIMASDISEQRRAYLKEKFAIGVTTDNSTVINHADIVILAVKPFVMSEVLAETGSRFSSGQIVISIAAGISTTYIEKYLAGQVPVVRAMPNTPALLSAGATAVCCGRWALDRHQQLALSLFSAVGRAVPVPEKLMDAVTGLSGSGPAYMYIIAEALADAGVRMGLPRDVALILASQTMLGSARMIQETGRSPAVLKDMVTTPGGTTIEGLFALEESGIRAAMYRAVERASRRSAELSGEAK</sequence>
<evidence type="ECO:0000256" key="3">
    <source>
        <dbReference type="ARBA" id="ARBA00022490"/>
    </source>
</evidence>
<evidence type="ECO:0000256" key="12">
    <source>
        <dbReference type="RuleBase" id="RU003903"/>
    </source>
</evidence>
<keyword evidence="6 9" id="KW-0521">NADP</keyword>
<evidence type="ECO:0000259" key="14">
    <source>
        <dbReference type="Pfam" id="PF14748"/>
    </source>
</evidence>
<dbReference type="PANTHER" id="PTHR11645:SF0">
    <property type="entry name" value="PYRROLINE-5-CARBOXYLATE REDUCTASE 3"/>
    <property type="match status" value="1"/>
</dbReference>
<dbReference type="Gene3D" id="1.10.3730.10">
    <property type="entry name" value="ProC C-terminal domain-like"/>
    <property type="match status" value="1"/>
</dbReference>
<dbReference type="SUPFAM" id="SSF48179">
    <property type="entry name" value="6-phosphogluconate dehydrogenase C-terminal domain-like"/>
    <property type="match status" value="1"/>
</dbReference>
<reference evidence="15" key="1">
    <citation type="submission" date="2016-02" db="EMBL/GenBank/DDBJ databases">
        <title>Draft Genome Sequence of Sporotomaculum syntrophicum Strain FB, a Syntrophic Benzoate Degrader.</title>
        <authorList>
            <person name="Nobu M.K."/>
            <person name="Narihiro T."/>
            <person name="Qiu Y.-L."/>
            <person name="Ohashi A."/>
            <person name="Liu W.-T."/>
            <person name="Yuji S."/>
        </authorList>
    </citation>
    <scope>NUCLEOTIDE SEQUENCE</scope>
    <source>
        <strain evidence="15">FB</strain>
    </source>
</reference>
<feature type="binding site" evidence="11">
    <location>
        <begin position="11"/>
        <end position="16"/>
    </location>
    <ligand>
        <name>NADP(+)</name>
        <dbReference type="ChEBI" id="CHEBI:58349"/>
    </ligand>
</feature>
<dbReference type="RefSeq" id="WP_161822311.1">
    <property type="nucleotide sequence ID" value="NZ_LSRS01000004.1"/>
</dbReference>
<dbReference type="InterPro" id="IPR029036">
    <property type="entry name" value="P5CR_dimer"/>
</dbReference>
<dbReference type="PANTHER" id="PTHR11645">
    <property type="entry name" value="PYRROLINE-5-CARBOXYLATE REDUCTASE"/>
    <property type="match status" value="1"/>
</dbReference>
<comment type="caution">
    <text evidence="15">The sequence shown here is derived from an EMBL/GenBank/DDBJ whole genome shotgun (WGS) entry which is preliminary data.</text>
</comment>
<evidence type="ECO:0000256" key="2">
    <source>
        <dbReference type="ARBA" id="ARBA00005525"/>
    </source>
</evidence>
<dbReference type="GO" id="GO:0005737">
    <property type="term" value="C:cytoplasm"/>
    <property type="evidence" value="ECO:0007669"/>
    <property type="project" value="UniProtKB-SubCell"/>
</dbReference>
<dbReference type="InterPro" id="IPR028939">
    <property type="entry name" value="P5C_Rdtase_cat_N"/>
</dbReference>
<feature type="binding site" evidence="11">
    <location>
        <position position="60"/>
    </location>
    <ligand>
        <name>NADPH</name>
        <dbReference type="ChEBI" id="CHEBI:57783"/>
    </ligand>
</feature>
<feature type="domain" description="Pyrroline-5-carboxylate reductase dimerisation" evidence="14">
    <location>
        <begin position="165"/>
        <end position="269"/>
    </location>
</feature>
<dbReference type="SUPFAM" id="SSF51735">
    <property type="entry name" value="NAD(P)-binding Rossmann-fold domains"/>
    <property type="match status" value="1"/>
</dbReference>
<dbReference type="InterPro" id="IPR053790">
    <property type="entry name" value="P5CR-like_CS"/>
</dbReference>
<dbReference type="Pfam" id="PF14748">
    <property type="entry name" value="P5CR_dimer"/>
    <property type="match status" value="1"/>
</dbReference>
<evidence type="ECO:0000256" key="7">
    <source>
        <dbReference type="ARBA" id="ARBA00023002"/>
    </source>
</evidence>
<gene>
    <name evidence="9 15" type="primary">proC</name>
    <name evidence="15" type="ORF">SPSYN_01982</name>
</gene>
<evidence type="ECO:0000259" key="13">
    <source>
        <dbReference type="Pfam" id="PF03807"/>
    </source>
</evidence>
<proteinExistence type="inferred from homology"/>
<dbReference type="Pfam" id="PF03807">
    <property type="entry name" value="F420_oxidored"/>
    <property type="match status" value="1"/>
</dbReference>
<evidence type="ECO:0000256" key="5">
    <source>
        <dbReference type="ARBA" id="ARBA00022650"/>
    </source>
</evidence>
<dbReference type="EC" id="1.5.1.2" evidence="9 10"/>
<organism evidence="15 16">
    <name type="scientific">Sporotomaculum syntrophicum</name>
    <dbReference type="NCBI Taxonomy" id="182264"/>
    <lineage>
        <taxon>Bacteria</taxon>
        <taxon>Bacillati</taxon>
        <taxon>Bacillota</taxon>
        <taxon>Clostridia</taxon>
        <taxon>Eubacteriales</taxon>
        <taxon>Desulfallaceae</taxon>
        <taxon>Sporotomaculum</taxon>
    </lineage>
</organism>
<comment type="pathway">
    <text evidence="9 12">Amino-acid biosynthesis; L-proline biosynthesis; L-proline from L-glutamate 5-semialdehyde: step 1/1.</text>
</comment>
<dbReference type="GO" id="GO:0004735">
    <property type="term" value="F:pyrroline-5-carboxylate reductase activity"/>
    <property type="evidence" value="ECO:0007669"/>
    <property type="project" value="UniProtKB-UniRule"/>
</dbReference>
<evidence type="ECO:0000256" key="10">
    <source>
        <dbReference type="NCBIfam" id="TIGR00112"/>
    </source>
</evidence>
<dbReference type="InterPro" id="IPR036291">
    <property type="entry name" value="NAD(P)-bd_dom_sf"/>
</dbReference>
<protein>
    <recommendedName>
        <fullName evidence="9 10">Pyrroline-5-carboxylate reductase</fullName>
        <shortName evidence="9">P5C reductase</shortName>
        <shortName evidence="9">P5CR</shortName>
        <ecNumber evidence="9 10">1.5.1.2</ecNumber>
    </recommendedName>
    <alternativeName>
        <fullName evidence="9">PCA reductase</fullName>
    </alternativeName>
</protein>
<evidence type="ECO:0000256" key="9">
    <source>
        <dbReference type="HAMAP-Rule" id="MF_01925"/>
    </source>
</evidence>
<name>A0A9D2WNP1_9FIRM</name>
<dbReference type="OrthoDB" id="9805754at2"/>
<comment type="catalytic activity">
    <reaction evidence="9 12">
        <text>L-proline + NADP(+) = (S)-1-pyrroline-5-carboxylate + NADPH + 2 H(+)</text>
        <dbReference type="Rhea" id="RHEA:14109"/>
        <dbReference type="ChEBI" id="CHEBI:15378"/>
        <dbReference type="ChEBI" id="CHEBI:17388"/>
        <dbReference type="ChEBI" id="CHEBI:57783"/>
        <dbReference type="ChEBI" id="CHEBI:58349"/>
        <dbReference type="ChEBI" id="CHEBI:60039"/>
        <dbReference type="EC" id="1.5.1.2"/>
    </reaction>
</comment>
<evidence type="ECO:0000256" key="4">
    <source>
        <dbReference type="ARBA" id="ARBA00022605"/>
    </source>
</evidence>
<dbReference type="GO" id="GO:0055129">
    <property type="term" value="P:L-proline biosynthetic process"/>
    <property type="evidence" value="ECO:0007669"/>
    <property type="project" value="UniProtKB-UniRule"/>
</dbReference>
<comment type="similarity">
    <text evidence="2 9 12">Belongs to the pyrroline-5-carboxylate reductase family.</text>
</comment>